<keyword evidence="5" id="KW-1185">Reference proteome</keyword>
<feature type="compositionally biased region" description="Basic and acidic residues" evidence="2">
    <location>
        <begin position="159"/>
        <end position="175"/>
    </location>
</feature>
<gene>
    <name evidence="4" type="ORF">LIER_11669</name>
</gene>
<feature type="region of interest" description="Disordered" evidence="2">
    <location>
        <begin position="374"/>
        <end position="399"/>
    </location>
</feature>
<dbReference type="InterPro" id="IPR052650">
    <property type="entry name" value="Zinc_finger_CCCH"/>
</dbReference>
<feature type="domain" description="C3H1-type" evidence="3">
    <location>
        <begin position="178"/>
        <end position="205"/>
    </location>
</feature>
<dbReference type="PANTHER" id="PTHR36886:SF8">
    <property type="entry name" value="ZINC FINGER CCCH DOMAIN-CONTAINING PROTEIN 38"/>
    <property type="match status" value="1"/>
</dbReference>
<evidence type="ECO:0000256" key="1">
    <source>
        <dbReference type="PROSITE-ProRule" id="PRU00723"/>
    </source>
</evidence>
<dbReference type="AlphaFoldDB" id="A0AAV3PRV1"/>
<feature type="compositionally biased region" description="Basic and acidic residues" evidence="2">
    <location>
        <begin position="1"/>
        <end position="14"/>
    </location>
</feature>
<dbReference type="PROSITE" id="PS50103">
    <property type="entry name" value="ZF_C3H1"/>
    <property type="match status" value="3"/>
</dbReference>
<dbReference type="Pfam" id="PF14608">
    <property type="entry name" value="zf-CCCH_2"/>
    <property type="match status" value="2"/>
</dbReference>
<dbReference type="SMART" id="SM00356">
    <property type="entry name" value="ZnF_C3H1"/>
    <property type="match status" value="3"/>
</dbReference>
<organism evidence="4 5">
    <name type="scientific">Lithospermum erythrorhizon</name>
    <name type="common">Purple gromwell</name>
    <name type="synonym">Lithospermum officinale var. erythrorhizon</name>
    <dbReference type="NCBI Taxonomy" id="34254"/>
    <lineage>
        <taxon>Eukaryota</taxon>
        <taxon>Viridiplantae</taxon>
        <taxon>Streptophyta</taxon>
        <taxon>Embryophyta</taxon>
        <taxon>Tracheophyta</taxon>
        <taxon>Spermatophyta</taxon>
        <taxon>Magnoliopsida</taxon>
        <taxon>eudicotyledons</taxon>
        <taxon>Gunneridae</taxon>
        <taxon>Pentapetalae</taxon>
        <taxon>asterids</taxon>
        <taxon>lamiids</taxon>
        <taxon>Boraginales</taxon>
        <taxon>Boraginaceae</taxon>
        <taxon>Boraginoideae</taxon>
        <taxon>Lithospermeae</taxon>
        <taxon>Lithospermum</taxon>
    </lineage>
</organism>
<evidence type="ECO:0000313" key="4">
    <source>
        <dbReference type="EMBL" id="GAA0153426.1"/>
    </source>
</evidence>
<reference evidence="4 5" key="1">
    <citation type="submission" date="2024-01" db="EMBL/GenBank/DDBJ databases">
        <title>The complete chloroplast genome sequence of Lithospermum erythrorhizon: insights into the phylogenetic relationship among Boraginaceae species and the maternal lineages of purple gromwells.</title>
        <authorList>
            <person name="Okada T."/>
            <person name="Watanabe K."/>
        </authorList>
    </citation>
    <scope>NUCLEOTIDE SEQUENCE [LARGE SCALE GENOMIC DNA]</scope>
</reference>
<dbReference type="Proteomes" id="UP001454036">
    <property type="component" value="Unassembled WGS sequence"/>
</dbReference>
<keyword evidence="1" id="KW-0862">Zinc</keyword>
<dbReference type="EMBL" id="BAABME010002177">
    <property type="protein sequence ID" value="GAA0153426.1"/>
    <property type="molecule type" value="Genomic_DNA"/>
</dbReference>
<proteinExistence type="predicted"/>
<dbReference type="GO" id="GO:0008270">
    <property type="term" value="F:zinc ion binding"/>
    <property type="evidence" value="ECO:0007669"/>
    <property type="project" value="UniProtKB-KW"/>
</dbReference>
<evidence type="ECO:0000259" key="3">
    <source>
        <dbReference type="PROSITE" id="PS50103"/>
    </source>
</evidence>
<feature type="zinc finger region" description="C3H1-type" evidence="1">
    <location>
        <begin position="307"/>
        <end position="333"/>
    </location>
</feature>
<feature type="compositionally biased region" description="Basic residues" evidence="2">
    <location>
        <begin position="142"/>
        <end position="158"/>
    </location>
</feature>
<keyword evidence="1" id="KW-0479">Metal-binding</keyword>
<sequence length="892" mass="101367">MGDSGRRRGSMRDVIDEDLPPTTDRGRYREYSTLPHNSTLRPRDHSRWSSLEEKGDRIVNDNIIAETRDRLYDSSYYRSMSPGFDGLEQQKWSNAPDKKWSQSRRYGERRRSRSRGLEKSRSRSPFCSRGTKRARDWSRSRSTSRSKGSIRGHSRSHSPRYDQGPESHRWSDRKSSRGRSSQACKDFEAGMCRKGSQCRFIHSDNEPRDDEPLDSDIDGRWKCKQELGHGSKYNYDKAADEFSDAYHGENGPSRIRPRGSVTCRDFVKGSRRYGESCRFSHSTENDHVDRSFRNAPVDTDHGHNLTEARRSLCKFFLSGNCRRDNCRFSHDTSLSNEHEDGIHDKVGGRIVGMLGDWKGPRHEDRIHDKVGGRMVGTLDDRKGPWDDPEKPATTRTTSKWGASVDADMDLSEDVSVGRRGDERWGYSLDDEMKDWERNNSSLNRVHYHSHNRTNDENGRCDSAKAMVIENSFGEQQIPTYQEYRSRSLDKRAPHIQNHNLRLEAAQDYLSSPSANPQVFMNSGTHQYQGIAEYNRGPVLESGALYEPKDCRNSNGQSVNPEIRSAFGDNSSVLGMKGQQILSPISNAWKVNLNEPTHVVFPSNVNERINWKQSTIQHMPEPSSYSYFPVRAPNEQFAPLSTSSITESSVNNTHAVHVAKIFLDEIKTQLHTVLDPSTLMATASSQMLLHPVPADCPQNISNPTRSIDQHPLLKNDSGNAANDQKARELLSSLSVINLQLSTLHQNGDPKVEVNDDSKENQHEATKELEVNDNGEKSNMSKIEADNNDSNRADDQGKEEGGNNIKDEKVIRLFKIALVELVKDILKPKWKEGKMSREVHKTVVKKAVDKVTITIQAEHVPKTQEKIEQYLSSNRLKISKLVQAYMERSLKAGS</sequence>
<evidence type="ECO:0000256" key="2">
    <source>
        <dbReference type="SAM" id="MobiDB-lite"/>
    </source>
</evidence>
<feature type="region of interest" description="Disordered" evidence="2">
    <location>
        <begin position="695"/>
        <end position="718"/>
    </location>
</feature>
<feature type="zinc finger region" description="C3H1-type" evidence="1">
    <location>
        <begin position="178"/>
        <end position="205"/>
    </location>
</feature>
<dbReference type="InterPro" id="IPR000571">
    <property type="entry name" value="Znf_CCCH"/>
</dbReference>
<feature type="compositionally biased region" description="Basic and acidic residues" evidence="2">
    <location>
        <begin position="41"/>
        <end position="50"/>
    </location>
</feature>
<feature type="region of interest" description="Disordered" evidence="2">
    <location>
        <begin position="1"/>
        <end position="50"/>
    </location>
</feature>
<protein>
    <recommendedName>
        <fullName evidence="3">C3H1-type domain-containing protein</fullName>
    </recommendedName>
</protein>
<dbReference type="Gene3D" id="4.10.1000.10">
    <property type="entry name" value="Zinc finger, CCCH-type"/>
    <property type="match status" value="1"/>
</dbReference>
<feature type="domain" description="C3H1-type" evidence="3">
    <location>
        <begin position="257"/>
        <end position="284"/>
    </location>
</feature>
<comment type="caution">
    <text evidence="4">The sequence shown here is derived from an EMBL/GenBank/DDBJ whole genome shotgun (WGS) entry which is preliminary data.</text>
</comment>
<feature type="domain" description="C3H1-type" evidence="3">
    <location>
        <begin position="307"/>
        <end position="333"/>
    </location>
</feature>
<dbReference type="PANTHER" id="PTHR36886">
    <property type="entry name" value="PROTEIN FRIGIDA-ESSENTIAL 1"/>
    <property type="match status" value="1"/>
</dbReference>
<accession>A0AAV3PRV1</accession>
<dbReference type="Gene3D" id="3.30.1370.210">
    <property type="match status" value="1"/>
</dbReference>
<feature type="region of interest" description="Disordered" evidence="2">
    <location>
        <begin position="745"/>
        <end position="801"/>
    </location>
</feature>
<name>A0AAV3PRV1_LITER</name>
<feature type="compositionally biased region" description="Basic and acidic residues" evidence="2">
    <location>
        <begin position="746"/>
        <end position="774"/>
    </location>
</feature>
<feature type="compositionally biased region" description="Basic and acidic residues" evidence="2">
    <location>
        <begin position="378"/>
        <end position="392"/>
    </location>
</feature>
<feature type="compositionally biased region" description="Basic and acidic residues" evidence="2">
    <location>
        <begin position="781"/>
        <end position="801"/>
    </location>
</feature>
<feature type="region of interest" description="Disordered" evidence="2">
    <location>
        <begin position="83"/>
        <end position="182"/>
    </location>
</feature>
<keyword evidence="1" id="KW-0863">Zinc-finger</keyword>
<evidence type="ECO:0000313" key="5">
    <source>
        <dbReference type="Proteomes" id="UP001454036"/>
    </source>
</evidence>
<feature type="zinc finger region" description="C3H1-type" evidence="1">
    <location>
        <begin position="257"/>
        <end position="284"/>
    </location>
</feature>